<reference evidence="2" key="1">
    <citation type="journal article" date="2020" name="Cell">
        <title>Large-Scale Comparative Analyses of Tick Genomes Elucidate Their Genetic Diversity and Vector Capacities.</title>
        <authorList>
            <consortium name="Tick Genome and Microbiome Consortium (TIGMIC)"/>
            <person name="Jia N."/>
            <person name="Wang J."/>
            <person name="Shi W."/>
            <person name="Du L."/>
            <person name="Sun Y."/>
            <person name="Zhan W."/>
            <person name="Jiang J.F."/>
            <person name="Wang Q."/>
            <person name="Zhang B."/>
            <person name="Ji P."/>
            <person name="Bell-Sakyi L."/>
            <person name="Cui X.M."/>
            <person name="Yuan T.T."/>
            <person name="Jiang B.G."/>
            <person name="Yang W.F."/>
            <person name="Lam T.T."/>
            <person name="Chang Q.C."/>
            <person name="Ding S.J."/>
            <person name="Wang X.J."/>
            <person name="Zhu J.G."/>
            <person name="Ruan X.D."/>
            <person name="Zhao L."/>
            <person name="Wei J.T."/>
            <person name="Ye R.Z."/>
            <person name="Que T.C."/>
            <person name="Du C.H."/>
            <person name="Zhou Y.H."/>
            <person name="Cheng J.X."/>
            <person name="Dai P.F."/>
            <person name="Guo W.B."/>
            <person name="Han X.H."/>
            <person name="Huang E.J."/>
            <person name="Li L.F."/>
            <person name="Wei W."/>
            <person name="Gao Y.C."/>
            <person name="Liu J.Z."/>
            <person name="Shao H.Z."/>
            <person name="Wang X."/>
            <person name="Wang C.C."/>
            <person name="Yang T.C."/>
            <person name="Huo Q.B."/>
            <person name="Li W."/>
            <person name="Chen H.Y."/>
            <person name="Chen S.E."/>
            <person name="Zhou L.G."/>
            <person name="Ni X.B."/>
            <person name="Tian J.H."/>
            <person name="Sheng Y."/>
            <person name="Liu T."/>
            <person name="Pan Y.S."/>
            <person name="Xia L.Y."/>
            <person name="Li J."/>
            <person name="Zhao F."/>
            <person name="Cao W.C."/>
        </authorList>
    </citation>
    <scope>NUCLEOTIDE SEQUENCE</scope>
    <source>
        <strain evidence="2">Rmic-2018</strain>
    </source>
</reference>
<sequence>MPMGQAGGGSQGGPIVITSPPPPAPPNPPLPPYPPTPRPGIAQDVASMLMVLLMNHVRERIDGTSPDVRSQQRLRDEEVAAAAANAAVEALNKAQLPKEPMVPAWMFRELLPVGGRRSSVDLDKQKKKKKLKKRKDDGPLEPPETPPPLVLPFSVPDADTQVPPSVLVEKIPAESPEESSILKPEESPEE</sequence>
<comment type="caution">
    <text evidence="2">The sequence shown here is derived from an EMBL/GenBank/DDBJ whole genome shotgun (WGS) entry which is preliminary data.</text>
</comment>
<organism evidence="2 3">
    <name type="scientific">Rhipicephalus microplus</name>
    <name type="common">Cattle tick</name>
    <name type="synonym">Boophilus microplus</name>
    <dbReference type="NCBI Taxonomy" id="6941"/>
    <lineage>
        <taxon>Eukaryota</taxon>
        <taxon>Metazoa</taxon>
        <taxon>Ecdysozoa</taxon>
        <taxon>Arthropoda</taxon>
        <taxon>Chelicerata</taxon>
        <taxon>Arachnida</taxon>
        <taxon>Acari</taxon>
        <taxon>Parasitiformes</taxon>
        <taxon>Ixodida</taxon>
        <taxon>Ixodoidea</taxon>
        <taxon>Ixodidae</taxon>
        <taxon>Rhipicephalinae</taxon>
        <taxon>Rhipicephalus</taxon>
        <taxon>Boophilus</taxon>
    </lineage>
</organism>
<feature type="compositionally biased region" description="Pro residues" evidence="1">
    <location>
        <begin position="140"/>
        <end position="150"/>
    </location>
</feature>
<dbReference type="Proteomes" id="UP000821866">
    <property type="component" value="Chromosome 7"/>
</dbReference>
<gene>
    <name evidence="2" type="ORF">HPB51_024902</name>
</gene>
<reference evidence="2" key="2">
    <citation type="submission" date="2021-09" db="EMBL/GenBank/DDBJ databases">
        <authorList>
            <person name="Jia N."/>
            <person name="Wang J."/>
            <person name="Shi W."/>
            <person name="Du L."/>
            <person name="Sun Y."/>
            <person name="Zhan W."/>
            <person name="Jiang J."/>
            <person name="Wang Q."/>
            <person name="Zhang B."/>
            <person name="Ji P."/>
            <person name="Sakyi L.B."/>
            <person name="Cui X."/>
            <person name="Yuan T."/>
            <person name="Jiang B."/>
            <person name="Yang W."/>
            <person name="Lam T.T.-Y."/>
            <person name="Chang Q."/>
            <person name="Ding S."/>
            <person name="Wang X."/>
            <person name="Zhu J."/>
            <person name="Ruan X."/>
            <person name="Zhao L."/>
            <person name="Wei J."/>
            <person name="Que T."/>
            <person name="Du C."/>
            <person name="Cheng J."/>
            <person name="Dai P."/>
            <person name="Han X."/>
            <person name="Huang E."/>
            <person name="Gao Y."/>
            <person name="Liu J."/>
            <person name="Shao H."/>
            <person name="Ye R."/>
            <person name="Li L."/>
            <person name="Wei W."/>
            <person name="Wang X."/>
            <person name="Wang C."/>
            <person name="Huo Q."/>
            <person name="Li W."/>
            <person name="Guo W."/>
            <person name="Chen H."/>
            <person name="Chen S."/>
            <person name="Zhou L."/>
            <person name="Zhou L."/>
            <person name="Ni X."/>
            <person name="Tian J."/>
            <person name="Zhou Y."/>
            <person name="Sheng Y."/>
            <person name="Liu T."/>
            <person name="Pan Y."/>
            <person name="Xia L."/>
            <person name="Li J."/>
            <person name="Zhao F."/>
            <person name="Cao W."/>
        </authorList>
    </citation>
    <scope>NUCLEOTIDE SEQUENCE</scope>
    <source>
        <strain evidence="2">Rmic-2018</strain>
        <tissue evidence="2">Larvae</tissue>
    </source>
</reference>
<feature type="compositionally biased region" description="Gly residues" evidence="1">
    <location>
        <begin position="1"/>
        <end position="12"/>
    </location>
</feature>
<keyword evidence="3" id="KW-1185">Reference proteome</keyword>
<name>A0A9J6DJX9_RHIMP</name>
<evidence type="ECO:0000313" key="3">
    <source>
        <dbReference type="Proteomes" id="UP000821866"/>
    </source>
</evidence>
<evidence type="ECO:0000256" key="1">
    <source>
        <dbReference type="SAM" id="MobiDB-lite"/>
    </source>
</evidence>
<evidence type="ECO:0000313" key="2">
    <source>
        <dbReference type="EMBL" id="KAH8022493.1"/>
    </source>
</evidence>
<feature type="compositionally biased region" description="Pro residues" evidence="1">
    <location>
        <begin position="19"/>
        <end position="38"/>
    </location>
</feature>
<dbReference type="EMBL" id="JABSTU010000009">
    <property type="protein sequence ID" value="KAH8022493.1"/>
    <property type="molecule type" value="Genomic_DNA"/>
</dbReference>
<proteinExistence type="predicted"/>
<protein>
    <submittedName>
        <fullName evidence="2">Uncharacterized protein</fullName>
    </submittedName>
</protein>
<feature type="region of interest" description="Disordered" evidence="1">
    <location>
        <begin position="1"/>
        <end position="41"/>
    </location>
</feature>
<feature type="region of interest" description="Disordered" evidence="1">
    <location>
        <begin position="115"/>
        <end position="190"/>
    </location>
</feature>
<dbReference type="AlphaFoldDB" id="A0A9J6DJX9"/>
<accession>A0A9J6DJX9</accession>